<dbReference type="AlphaFoldDB" id="A0A2R5ESP2"/>
<dbReference type="EMBL" id="BDQX01000196">
    <property type="protein sequence ID" value="GBG09155.1"/>
    <property type="molecule type" value="Genomic_DNA"/>
</dbReference>
<name>A0A2R5ESP2_9BACL</name>
<keyword evidence="1 5" id="KW-0489">Methyltransferase</keyword>
<sequence>MKQNKYDEAEFFDAYGKMERSLKGLEGAGEWHVLRTLIPELRDRSVLDLGCGYGWHCLYAHEQGASDVTGIDISAKMLEKASTLAQGTGIQYMRLPVEDIVFPPDRFDVVISSLAFHYVEDFGAICEKIYNCMKPGGTFLFSVEHPVFTARSEQSWEYGEDGKALYWPLDNYQSEGQRITSFLTDNVVKYHRTLATYINAVIQAGFVVTAVAEPKPAEDKLDIPGMRDELRRPMFLIISATK</sequence>
<dbReference type="PANTHER" id="PTHR43464:SF19">
    <property type="entry name" value="UBIQUINONE BIOSYNTHESIS O-METHYLTRANSFERASE, MITOCHONDRIAL"/>
    <property type="match status" value="1"/>
</dbReference>
<gene>
    <name evidence="5" type="ORF">PAT3040_03788</name>
</gene>
<dbReference type="PANTHER" id="PTHR43464">
    <property type="entry name" value="METHYLTRANSFERASE"/>
    <property type="match status" value="1"/>
</dbReference>
<evidence type="ECO:0000313" key="5">
    <source>
        <dbReference type="EMBL" id="GBG09155.1"/>
    </source>
</evidence>
<proteinExistence type="predicted"/>
<keyword evidence="3" id="KW-0949">S-adenosyl-L-methionine</keyword>
<comment type="caution">
    <text evidence="5">The sequence shown here is derived from an EMBL/GenBank/DDBJ whole genome shotgun (WGS) entry which is preliminary data.</text>
</comment>
<dbReference type="InterPro" id="IPR013216">
    <property type="entry name" value="Methyltransf_11"/>
</dbReference>
<dbReference type="Gene3D" id="3.40.50.150">
    <property type="entry name" value="Vaccinia Virus protein VP39"/>
    <property type="match status" value="1"/>
</dbReference>
<reference evidence="5 6" key="1">
    <citation type="submission" date="2017-08" db="EMBL/GenBank/DDBJ databases">
        <title>Substantial Increase in Enzyme Production by Combined Drug-Resistance Mutations in Paenibacillus agaridevorans.</title>
        <authorList>
            <person name="Tanaka Y."/>
            <person name="Funane K."/>
            <person name="Hosaka T."/>
            <person name="Shiwa Y."/>
            <person name="Fujita N."/>
            <person name="Miyazaki T."/>
            <person name="Yoshikawa H."/>
            <person name="Murakami K."/>
            <person name="Kasahara K."/>
            <person name="Inaoka T."/>
            <person name="Hiraga Y."/>
            <person name="Ochi K."/>
        </authorList>
    </citation>
    <scope>NUCLEOTIDE SEQUENCE [LARGE SCALE GENOMIC DNA]</scope>
    <source>
        <strain evidence="5 6">T-3040</strain>
    </source>
</reference>
<dbReference type="Proteomes" id="UP000245202">
    <property type="component" value="Unassembled WGS sequence"/>
</dbReference>
<evidence type="ECO:0000256" key="3">
    <source>
        <dbReference type="ARBA" id="ARBA00022691"/>
    </source>
</evidence>
<evidence type="ECO:0000256" key="2">
    <source>
        <dbReference type="ARBA" id="ARBA00022679"/>
    </source>
</evidence>
<accession>A0A2R5ESP2</accession>
<dbReference type="Pfam" id="PF08241">
    <property type="entry name" value="Methyltransf_11"/>
    <property type="match status" value="1"/>
</dbReference>
<evidence type="ECO:0000259" key="4">
    <source>
        <dbReference type="Pfam" id="PF08241"/>
    </source>
</evidence>
<protein>
    <submittedName>
        <fullName evidence="5">SAM-dependent methyltransferase</fullName>
    </submittedName>
</protein>
<dbReference type="RefSeq" id="WP_108993948.1">
    <property type="nucleotide sequence ID" value="NZ_BDQX01000196.1"/>
</dbReference>
<dbReference type="GO" id="GO:0008757">
    <property type="term" value="F:S-adenosylmethionine-dependent methyltransferase activity"/>
    <property type="evidence" value="ECO:0007669"/>
    <property type="project" value="InterPro"/>
</dbReference>
<keyword evidence="6" id="KW-1185">Reference proteome</keyword>
<keyword evidence="2 5" id="KW-0808">Transferase</keyword>
<dbReference type="SUPFAM" id="SSF53335">
    <property type="entry name" value="S-adenosyl-L-methionine-dependent methyltransferases"/>
    <property type="match status" value="1"/>
</dbReference>
<organism evidence="5 6">
    <name type="scientific">Paenibacillus agaridevorans</name>
    <dbReference type="NCBI Taxonomy" id="171404"/>
    <lineage>
        <taxon>Bacteria</taxon>
        <taxon>Bacillati</taxon>
        <taxon>Bacillota</taxon>
        <taxon>Bacilli</taxon>
        <taxon>Bacillales</taxon>
        <taxon>Paenibacillaceae</taxon>
        <taxon>Paenibacillus</taxon>
    </lineage>
</organism>
<dbReference type="CDD" id="cd02440">
    <property type="entry name" value="AdoMet_MTases"/>
    <property type="match status" value="1"/>
</dbReference>
<dbReference type="InterPro" id="IPR029063">
    <property type="entry name" value="SAM-dependent_MTases_sf"/>
</dbReference>
<feature type="domain" description="Methyltransferase type 11" evidence="4">
    <location>
        <begin position="47"/>
        <end position="141"/>
    </location>
</feature>
<evidence type="ECO:0000313" key="6">
    <source>
        <dbReference type="Proteomes" id="UP000245202"/>
    </source>
</evidence>
<dbReference type="GO" id="GO:0032259">
    <property type="term" value="P:methylation"/>
    <property type="evidence" value="ECO:0007669"/>
    <property type="project" value="UniProtKB-KW"/>
</dbReference>
<evidence type="ECO:0000256" key="1">
    <source>
        <dbReference type="ARBA" id="ARBA00022603"/>
    </source>
</evidence>